<organism evidence="2 3">
    <name type="scientific">Pedobacter alluvionis</name>
    <dbReference type="NCBI Taxonomy" id="475253"/>
    <lineage>
        <taxon>Bacteria</taxon>
        <taxon>Pseudomonadati</taxon>
        <taxon>Bacteroidota</taxon>
        <taxon>Sphingobacteriia</taxon>
        <taxon>Sphingobacteriales</taxon>
        <taxon>Sphingobacteriaceae</taxon>
        <taxon>Pedobacter</taxon>
    </lineage>
</organism>
<sequence>MKTLVKPVSKKTATLRKKKNKKTKKISSGNKALDDAIKSLFKPNKDI</sequence>
<reference evidence="2 3" key="1">
    <citation type="submission" date="2018-10" db="EMBL/GenBank/DDBJ databases">
        <title>Genomic Encyclopedia of Archaeal and Bacterial Type Strains, Phase II (KMG-II): from individual species to whole genera.</title>
        <authorList>
            <person name="Goeker M."/>
        </authorList>
    </citation>
    <scope>NUCLEOTIDE SEQUENCE [LARGE SCALE GENOMIC DNA]</scope>
    <source>
        <strain evidence="2 3">DSM 19624</strain>
    </source>
</reference>
<name>A0A497XL01_9SPHI</name>
<accession>A0A497XL01</accession>
<proteinExistence type="predicted"/>
<gene>
    <name evidence="2" type="ORF">BCL90_5238</name>
</gene>
<feature type="region of interest" description="Disordered" evidence="1">
    <location>
        <begin position="1"/>
        <end position="29"/>
    </location>
</feature>
<feature type="compositionally biased region" description="Basic residues" evidence="1">
    <location>
        <begin position="13"/>
        <end position="25"/>
    </location>
</feature>
<evidence type="ECO:0000313" key="3">
    <source>
        <dbReference type="Proteomes" id="UP000273898"/>
    </source>
</evidence>
<comment type="caution">
    <text evidence="2">The sequence shown here is derived from an EMBL/GenBank/DDBJ whole genome shotgun (WGS) entry which is preliminary data.</text>
</comment>
<protein>
    <submittedName>
        <fullName evidence="2">Uncharacterized protein</fullName>
    </submittedName>
</protein>
<dbReference type="Proteomes" id="UP000273898">
    <property type="component" value="Unassembled WGS sequence"/>
</dbReference>
<dbReference type="AlphaFoldDB" id="A0A497XL01"/>
<evidence type="ECO:0000256" key="1">
    <source>
        <dbReference type="SAM" id="MobiDB-lite"/>
    </source>
</evidence>
<dbReference type="RefSeq" id="WP_166792232.1">
    <property type="nucleotide sequence ID" value="NZ_RCCK01000017.1"/>
</dbReference>
<dbReference type="EMBL" id="RCCK01000017">
    <property type="protein sequence ID" value="RLJ69316.1"/>
    <property type="molecule type" value="Genomic_DNA"/>
</dbReference>
<evidence type="ECO:0000313" key="2">
    <source>
        <dbReference type="EMBL" id="RLJ69316.1"/>
    </source>
</evidence>